<sequence>MSVSIKHLIPAVSLVAAAFSVSAAELGTLEQRFSYALGQQFAQQLKQQGVTVEGAAFGAAVDDVLKGNPSQMTSEQMGEAFRMKKEVMAKEKAEAALAAKKAGELYLEQNSKKEGVVVLPSGLQYQVIQPGEGDTPPADAEVTVHYRGTLISGEEFDSSYARNEPASFSLKGVIPGFSEGLSLMNTGAKWKLFIPSNLGYGEVGAPGAIGPNEALIFEVQLISIQPAKTLEEKKAE</sequence>
<dbReference type="PANTHER" id="PTHR43811">
    <property type="entry name" value="FKBP-TYPE PEPTIDYL-PROLYL CIS-TRANS ISOMERASE FKPA"/>
    <property type="match status" value="1"/>
</dbReference>
<evidence type="ECO:0000256" key="5">
    <source>
        <dbReference type="PROSITE-ProRule" id="PRU00277"/>
    </source>
</evidence>
<dbReference type="GO" id="GO:0003755">
    <property type="term" value="F:peptidyl-prolyl cis-trans isomerase activity"/>
    <property type="evidence" value="ECO:0007669"/>
    <property type="project" value="UniProtKB-UniRule"/>
</dbReference>
<dbReference type="Pfam" id="PF00254">
    <property type="entry name" value="FKBP_C"/>
    <property type="match status" value="1"/>
</dbReference>
<dbReference type="EMBL" id="VMRY01000018">
    <property type="protein sequence ID" value="TVT56794.1"/>
    <property type="molecule type" value="Genomic_DNA"/>
</dbReference>
<dbReference type="GO" id="GO:0006457">
    <property type="term" value="P:protein folding"/>
    <property type="evidence" value="ECO:0007669"/>
    <property type="project" value="InterPro"/>
</dbReference>
<dbReference type="SUPFAM" id="SSF54534">
    <property type="entry name" value="FKBP-like"/>
    <property type="match status" value="1"/>
</dbReference>
<dbReference type="InterPro" id="IPR000774">
    <property type="entry name" value="PPIase_FKBP_N"/>
</dbReference>
<proteinExistence type="inferred from homology"/>
<comment type="similarity">
    <text evidence="2 6">Belongs to the FKBP-type PPIase family.</text>
</comment>
<accession>A0A558D6Z5</accession>
<feature type="chain" id="PRO_5022042194" description="Peptidyl-prolyl cis-trans isomerase" evidence="7">
    <location>
        <begin position="24"/>
        <end position="236"/>
    </location>
</feature>
<evidence type="ECO:0000256" key="3">
    <source>
        <dbReference type="ARBA" id="ARBA00023110"/>
    </source>
</evidence>
<dbReference type="PROSITE" id="PS50059">
    <property type="entry name" value="FKBP_PPIASE"/>
    <property type="match status" value="1"/>
</dbReference>
<evidence type="ECO:0000259" key="8">
    <source>
        <dbReference type="PROSITE" id="PS50059"/>
    </source>
</evidence>
<keyword evidence="3 5" id="KW-0697">Rotamase</keyword>
<dbReference type="Gene3D" id="3.10.50.40">
    <property type="match status" value="1"/>
</dbReference>
<evidence type="ECO:0000256" key="7">
    <source>
        <dbReference type="SAM" id="SignalP"/>
    </source>
</evidence>
<dbReference type="EC" id="5.2.1.8" evidence="6"/>
<dbReference type="Gene3D" id="1.10.287.460">
    <property type="entry name" value="Peptidyl-prolyl cis-trans isomerase, FKBP-type, N-terminal domain"/>
    <property type="match status" value="1"/>
</dbReference>
<dbReference type="PANTHER" id="PTHR43811:SF19">
    <property type="entry name" value="39 KDA FK506-BINDING NUCLEAR PROTEIN"/>
    <property type="match status" value="1"/>
</dbReference>
<evidence type="ECO:0000313" key="9">
    <source>
        <dbReference type="EMBL" id="TVT56794.1"/>
    </source>
</evidence>
<dbReference type="AlphaFoldDB" id="A0A558D6Z5"/>
<name>A0A558D6Z5_9GAMM</name>
<dbReference type="InterPro" id="IPR001179">
    <property type="entry name" value="PPIase_FKBP_dom"/>
</dbReference>
<comment type="caution">
    <text evidence="9">The sequence shown here is derived from an EMBL/GenBank/DDBJ whole genome shotgun (WGS) entry which is preliminary data.</text>
</comment>
<comment type="catalytic activity">
    <reaction evidence="1 5 6">
        <text>[protein]-peptidylproline (omega=180) = [protein]-peptidylproline (omega=0)</text>
        <dbReference type="Rhea" id="RHEA:16237"/>
        <dbReference type="Rhea" id="RHEA-COMP:10747"/>
        <dbReference type="Rhea" id="RHEA-COMP:10748"/>
        <dbReference type="ChEBI" id="CHEBI:83833"/>
        <dbReference type="ChEBI" id="CHEBI:83834"/>
        <dbReference type="EC" id="5.2.1.8"/>
    </reaction>
</comment>
<evidence type="ECO:0000313" key="10">
    <source>
        <dbReference type="Proteomes" id="UP000317355"/>
    </source>
</evidence>
<keyword evidence="4 5" id="KW-0413">Isomerase</keyword>
<feature type="domain" description="PPIase FKBP-type" evidence="8">
    <location>
        <begin position="139"/>
        <end position="225"/>
    </location>
</feature>
<feature type="signal peptide" evidence="7">
    <location>
        <begin position="1"/>
        <end position="23"/>
    </location>
</feature>
<evidence type="ECO:0000256" key="6">
    <source>
        <dbReference type="RuleBase" id="RU003915"/>
    </source>
</evidence>
<evidence type="ECO:0000256" key="1">
    <source>
        <dbReference type="ARBA" id="ARBA00000971"/>
    </source>
</evidence>
<evidence type="ECO:0000256" key="4">
    <source>
        <dbReference type="ARBA" id="ARBA00023235"/>
    </source>
</evidence>
<organism evidence="9 10">
    <name type="scientific">Sedimenticola thiotaurini</name>
    <dbReference type="NCBI Taxonomy" id="1543721"/>
    <lineage>
        <taxon>Bacteria</taxon>
        <taxon>Pseudomonadati</taxon>
        <taxon>Pseudomonadota</taxon>
        <taxon>Gammaproteobacteria</taxon>
        <taxon>Chromatiales</taxon>
        <taxon>Sedimenticolaceae</taxon>
        <taxon>Sedimenticola</taxon>
    </lineage>
</organism>
<reference evidence="9 10" key="1">
    <citation type="submission" date="2019-07" db="EMBL/GenBank/DDBJ databases">
        <title>The pathways for chlorine oxyanion respiration interact through the shared metabolite chlorate.</title>
        <authorList>
            <person name="Barnum T.P."/>
            <person name="Cheng Y."/>
            <person name="Hill K.A."/>
            <person name="Lucas L.N."/>
            <person name="Carlson H.K."/>
            <person name="Coates J.D."/>
        </authorList>
    </citation>
    <scope>NUCLEOTIDE SEQUENCE [LARGE SCALE GENOMIC DNA]</scope>
    <source>
        <strain evidence="9">BK-3</strain>
    </source>
</reference>
<evidence type="ECO:0000256" key="2">
    <source>
        <dbReference type="ARBA" id="ARBA00006577"/>
    </source>
</evidence>
<gene>
    <name evidence="9" type="ORF">FHK82_06755</name>
</gene>
<keyword evidence="7" id="KW-0732">Signal</keyword>
<dbReference type="InterPro" id="IPR036944">
    <property type="entry name" value="PPIase_FKBP_N_sf"/>
</dbReference>
<dbReference type="Proteomes" id="UP000317355">
    <property type="component" value="Unassembled WGS sequence"/>
</dbReference>
<protein>
    <recommendedName>
        <fullName evidence="6">Peptidyl-prolyl cis-trans isomerase</fullName>
        <ecNumber evidence="6">5.2.1.8</ecNumber>
    </recommendedName>
</protein>
<dbReference type="InterPro" id="IPR046357">
    <property type="entry name" value="PPIase_dom_sf"/>
</dbReference>
<dbReference type="Pfam" id="PF01346">
    <property type="entry name" value="FKBP_N"/>
    <property type="match status" value="1"/>
</dbReference>